<keyword evidence="2" id="KW-1185">Reference proteome</keyword>
<proteinExistence type="predicted"/>
<protein>
    <submittedName>
        <fullName evidence="1">Uncharacterized protein</fullName>
    </submittedName>
</protein>
<dbReference type="EMBL" id="MU006711">
    <property type="protein sequence ID" value="KAF2629046.1"/>
    <property type="molecule type" value="Genomic_DNA"/>
</dbReference>
<dbReference type="Proteomes" id="UP000799754">
    <property type="component" value="Unassembled WGS sequence"/>
</dbReference>
<comment type="caution">
    <text evidence="1">The sequence shown here is derived from an EMBL/GenBank/DDBJ whole genome shotgun (WGS) entry which is preliminary data.</text>
</comment>
<gene>
    <name evidence="1" type="ORF">BU25DRAFT_337982</name>
</gene>
<sequence>MTIATSTAESSATTMLAGNGRTSSGNIVIYKPHHEASSIELFYDLFFVANLALVNYLKLFTLLWFTWLSTTLFDVRFGIDCVWSRLHKAIQFGVFTGFVFAGPVFDKYNNSYDGESYRHFAIVLVVSRACIAVQYAVVMWQGRMFRQTLLPLGLSTAIYIAAAAAYAITLVVFRDYGVGLDEQITWVVIAIVEGLAILLIAMTWRIVSFKYTHIVERLQLLTLIIIGEGIIGMVKSVACITKGQAKNNSTELGSVVSAVVLLYLIYMLYFDQFSEDRFGTLRQQIWSLLHYPLHMAIVICVEGNTSLIVWNSAVQALRFMWSLECEDYSDPADDFHDAFAYVAYLNQSMHTINDRFRSKKWEKTYDWSLNLTAINNYTDTYGFKSEAWNNKTGELVRTLFTKAQVFVFEAHADTLAKLNAVTPMRQTATQDTQQETLVRLDAIYDVFNVTVMSFYIGAGAMLLVLAILYWFNKMHKTKYEFGEMINRVVVGFALIIVGVAAVIGDKSTVGFKFKASHWMIAIVVLCFVTGKSLLSPLSLHLRYIPLNVSSKSNLEEA</sequence>
<evidence type="ECO:0000313" key="1">
    <source>
        <dbReference type="EMBL" id="KAF2629046.1"/>
    </source>
</evidence>
<name>A0ACB6S457_9PLEO</name>
<organism evidence="1 2">
    <name type="scientific">Macroventuria anomochaeta</name>
    <dbReference type="NCBI Taxonomy" id="301207"/>
    <lineage>
        <taxon>Eukaryota</taxon>
        <taxon>Fungi</taxon>
        <taxon>Dikarya</taxon>
        <taxon>Ascomycota</taxon>
        <taxon>Pezizomycotina</taxon>
        <taxon>Dothideomycetes</taxon>
        <taxon>Pleosporomycetidae</taxon>
        <taxon>Pleosporales</taxon>
        <taxon>Pleosporineae</taxon>
        <taxon>Didymellaceae</taxon>
        <taxon>Macroventuria</taxon>
    </lineage>
</organism>
<accession>A0ACB6S457</accession>
<reference evidence="1" key="1">
    <citation type="journal article" date="2020" name="Stud. Mycol.">
        <title>101 Dothideomycetes genomes: a test case for predicting lifestyles and emergence of pathogens.</title>
        <authorList>
            <person name="Haridas S."/>
            <person name="Albert R."/>
            <person name="Binder M."/>
            <person name="Bloem J."/>
            <person name="Labutti K."/>
            <person name="Salamov A."/>
            <person name="Andreopoulos B."/>
            <person name="Baker S."/>
            <person name="Barry K."/>
            <person name="Bills G."/>
            <person name="Bluhm B."/>
            <person name="Cannon C."/>
            <person name="Castanera R."/>
            <person name="Culley D."/>
            <person name="Daum C."/>
            <person name="Ezra D."/>
            <person name="Gonzalez J."/>
            <person name="Henrissat B."/>
            <person name="Kuo A."/>
            <person name="Liang C."/>
            <person name="Lipzen A."/>
            <person name="Lutzoni F."/>
            <person name="Magnuson J."/>
            <person name="Mondo S."/>
            <person name="Nolan M."/>
            <person name="Ohm R."/>
            <person name="Pangilinan J."/>
            <person name="Park H.-J."/>
            <person name="Ramirez L."/>
            <person name="Alfaro M."/>
            <person name="Sun H."/>
            <person name="Tritt A."/>
            <person name="Yoshinaga Y."/>
            <person name="Zwiers L.-H."/>
            <person name="Turgeon B."/>
            <person name="Goodwin S."/>
            <person name="Spatafora J."/>
            <person name="Crous P."/>
            <person name="Grigoriev I."/>
        </authorList>
    </citation>
    <scope>NUCLEOTIDE SEQUENCE</scope>
    <source>
        <strain evidence="1">CBS 525.71</strain>
    </source>
</reference>
<evidence type="ECO:0000313" key="2">
    <source>
        <dbReference type="Proteomes" id="UP000799754"/>
    </source>
</evidence>